<evidence type="ECO:0000256" key="6">
    <source>
        <dbReference type="ARBA" id="ARBA00022989"/>
    </source>
</evidence>
<dbReference type="GO" id="GO:0005886">
    <property type="term" value="C:plasma membrane"/>
    <property type="evidence" value="ECO:0007669"/>
    <property type="project" value="UniProtKB-SubCell"/>
</dbReference>
<keyword evidence="3" id="KW-0813">Transport</keyword>
<dbReference type="Gene3D" id="3.30.460.20">
    <property type="entry name" value="CorA soluble domain-like"/>
    <property type="match status" value="1"/>
</dbReference>
<organism evidence="9 10">
    <name type="scientific">Bifiguratus adelaidae</name>
    <dbReference type="NCBI Taxonomy" id="1938954"/>
    <lineage>
        <taxon>Eukaryota</taxon>
        <taxon>Fungi</taxon>
        <taxon>Fungi incertae sedis</taxon>
        <taxon>Mucoromycota</taxon>
        <taxon>Mucoromycotina</taxon>
        <taxon>Endogonomycetes</taxon>
        <taxon>Endogonales</taxon>
        <taxon>Endogonales incertae sedis</taxon>
        <taxon>Bifiguratus</taxon>
    </lineage>
</organism>
<proteinExistence type="inferred from homology"/>
<dbReference type="SUPFAM" id="SSF144083">
    <property type="entry name" value="Magnesium transport protein CorA, transmembrane region"/>
    <property type="match status" value="1"/>
</dbReference>
<comment type="similarity">
    <text evidence="2">Belongs to the CorA metal ion transporter (MIT) (TC 1.A.35) family.</text>
</comment>
<feature type="transmembrane region" description="Helical" evidence="8">
    <location>
        <begin position="360"/>
        <end position="382"/>
    </location>
</feature>
<evidence type="ECO:0000313" key="9">
    <source>
        <dbReference type="EMBL" id="OZJ05169.1"/>
    </source>
</evidence>
<comment type="caution">
    <text evidence="9">The sequence shown here is derived from an EMBL/GenBank/DDBJ whole genome shotgun (WGS) entry which is preliminary data.</text>
</comment>
<name>A0A261Y3H0_9FUNG</name>
<dbReference type="OrthoDB" id="165352at2759"/>
<dbReference type="Proteomes" id="UP000242875">
    <property type="component" value="Unassembled WGS sequence"/>
</dbReference>
<dbReference type="Pfam" id="PF01544">
    <property type="entry name" value="CorA"/>
    <property type="match status" value="1"/>
</dbReference>
<gene>
    <name evidence="9" type="ORF">BZG36_02228</name>
</gene>
<dbReference type="GO" id="GO:0015087">
    <property type="term" value="F:cobalt ion transmembrane transporter activity"/>
    <property type="evidence" value="ECO:0007669"/>
    <property type="project" value="TreeGrafter"/>
</dbReference>
<dbReference type="SUPFAM" id="SSF143865">
    <property type="entry name" value="CorA soluble domain-like"/>
    <property type="match status" value="1"/>
</dbReference>
<evidence type="ECO:0000256" key="7">
    <source>
        <dbReference type="ARBA" id="ARBA00023136"/>
    </source>
</evidence>
<evidence type="ECO:0000313" key="10">
    <source>
        <dbReference type="Proteomes" id="UP000242875"/>
    </source>
</evidence>
<reference evidence="9 10" key="1">
    <citation type="journal article" date="2017" name="Mycologia">
        <title>Bifiguratus adelaidae, gen. et sp. nov., a new member of Mucoromycotina in endophytic and soil-dwelling habitats.</title>
        <authorList>
            <person name="Torres-Cruz T.J."/>
            <person name="Billingsley Tobias T.L."/>
            <person name="Almatruk M."/>
            <person name="Hesse C."/>
            <person name="Kuske C.R."/>
            <person name="Desiro A."/>
            <person name="Benucci G.M."/>
            <person name="Bonito G."/>
            <person name="Stajich J.E."/>
            <person name="Dunlap C."/>
            <person name="Arnold A.E."/>
            <person name="Porras-Alfaro A."/>
        </authorList>
    </citation>
    <scope>NUCLEOTIDE SEQUENCE [LARGE SCALE GENOMIC DNA]</scope>
    <source>
        <strain evidence="9 10">AZ0501</strain>
    </source>
</reference>
<comment type="subcellular location">
    <subcellularLocation>
        <location evidence="1">Cell membrane</location>
        <topology evidence="1">Multi-pass membrane protein</topology>
    </subcellularLocation>
</comment>
<keyword evidence="5 8" id="KW-0812">Transmembrane</keyword>
<dbReference type="PANTHER" id="PTHR46494:SF1">
    <property type="entry name" value="CORA FAMILY METAL ION TRANSPORTER (EUROFUNG)"/>
    <property type="match status" value="1"/>
</dbReference>
<evidence type="ECO:0000256" key="5">
    <source>
        <dbReference type="ARBA" id="ARBA00022692"/>
    </source>
</evidence>
<evidence type="ECO:0008006" key="11">
    <source>
        <dbReference type="Google" id="ProtNLM"/>
    </source>
</evidence>
<evidence type="ECO:0000256" key="2">
    <source>
        <dbReference type="ARBA" id="ARBA00009765"/>
    </source>
</evidence>
<dbReference type="InterPro" id="IPR002523">
    <property type="entry name" value="MgTranspt_CorA/ZnTranspt_ZntB"/>
</dbReference>
<evidence type="ECO:0000256" key="4">
    <source>
        <dbReference type="ARBA" id="ARBA00022475"/>
    </source>
</evidence>
<dbReference type="PANTHER" id="PTHR46494">
    <property type="entry name" value="CORA FAMILY METAL ION TRANSPORTER (EUROFUNG)"/>
    <property type="match status" value="1"/>
</dbReference>
<sequence length="447" mass="51918">MKLERKYSNVQCPCNVVITDYCSTSHMIRPAHTNATLSDCVLKLRRRPTWAKVRWINVNGISWDVVKCLAEEYEIHPLVVEDIFHIPQLDYYNDALFISLVLHTLKDTSEPHKVPNAASAMPSPIKISHYQDHHKPLTRHRSSQRLGSEDEDIQAEVAKLWRRRNTNQRIREMRNEKSYVSLQQVYLHMITQGPHADTIITFFQNSGEPVTTPLYNRIRQSYSLLRTLPDIYMLMQAVLDTIVDHAIPIADRYRSDVQEMEGKILINAKMKYTTDLHLLNGELTLLKRTLAPIQSLVNTLRSHNVLNPISPRARTYLGDVYDHITTTVEDLEIMSSITDNLVNLVFNITSYETNEHMKTLAIVTVIFLPMTWLTGVFGMNFHPFWLLENNTDALFWYLCLGCLIVLTSIFCYPYILNYAGVLHRKWKQWQGYGGGVMKRSPRRSWTR</sequence>
<dbReference type="GO" id="GO:0000287">
    <property type="term" value="F:magnesium ion binding"/>
    <property type="evidence" value="ECO:0007669"/>
    <property type="project" value="TreeGrafter"/>
</dbReference>
<dbReference type="EMBL" id="MVBO01000021">
    <property type="protein sequence ID" value="OZJ05169.1"/>
    <property type="molecule type" value="Genomic_DNA"/>
</dbReference>
<dbReference type="Gene3D" id="1.20.58.340">
    <property type="entry name" value="Magnesium transport protein CorA, transmembrane region"/>
    <property type="match status" value="2"/>
</dbReference>
<dbReference type="InterPro" id="IPR045861">
    <property type="entry name" value="CorA_cytoplasmic_dom"/>
</dbReference>
<evidence type="ECO:0000256" key="3">
    <source>
        <dbReference type="ARBA" id="ARBA00022448"/>
    </source>
</evidence>
<keyword evidence="10" id="KW-1185">Reference proteome</keyword>
<evidence type="ECO:0000256" key="8">
    <source>
        <dbReference type="SAM" id="Phobius"/>
    </source>
</evidence>
<keyword evidence="4" id="KW-1003">Cell membrane</keyword>
<dbReference type="InterPro" id="IPR045863">
    <property type="entry name" value="CorA_TM1_TM2"/>
</dbReference>
<dbReference type="AlphaFoldDB" id="A0A261Y3H0"/>
<evidence type="ECO:0000256" key="1">
    <source>
        <dbReference type="ARBA" id="ARBA00004651"/>
    </source>
</evidence>
<dbReference type="GO" id="GO:0050897">
    <property type="term" value="F:cobalt ion binding"/>
    <property type="evidence" value="ECO:0007669"/>
    <property type="project" value="TreeGrafter"/>
</dbReference>
<protein>
    <recommendedName>
        <fullName evidence="11">Magnesium transport protein CorA</fullName>
    </recommendedName>
</protein>
<feature type="transmembrane region" description="Helical" evidence="8">
    <location>
        <begin position="394"/>
        <end position="415"/>
    </location>
</feature>
<keyword evidence="7 8" id="KW-0472">Membrane</keyword>
<keyword evidence="6 8" id="KW-1133">Transmembrane helix</keyword>
<dbReference type="GO" id="GO:0015095">
    <property type="term" value="F:magnesium ion transmembrane transporter activity"/>
    <property type="evidence" value="ECO:0007669"/>
    <property type="project" value="TreeGrafter"/>
</dbReference>
<accession>A0A261Y3H0</accession>